<gene>
    <name evidence="4" type="ORF">Ade02nite_29470</name>
</gene>
<dbReference type="Gene3D" id="3.40.50.150">
    <property type="entry name" value="Vaccinia Virus protein VP39"/>
    <property type="match status" value="1"/>
</dbReference>
<accession>A0ABQ3Y2T2</accession>
<keyword evidence="3" id="KW-0949">S-adenosyl-L-methionine</keyword>
<protein>
    <recommendedName>
        <fullName evidence="6">Methyltransferase</fullName>
    </recommendedName>
</protein>
<evidence type="ECO:0000313" key="5">
    <source>
        <dbReference type="Proteomes" id="UP000609879"/>
    </source>
</evidence>
<keyword evidence="2" id="KW-0808">Transferase</keyword>
<dbReference type="InterPro" id="IPR029063">
    <property type="entry name" value="SAM-dependent_MTases_sf"/>
</dbReference>
<evidence type="ECO:0000256" key="2">
    <source>
        <dbReference type="ARBA" id="ARBA00022679"/>
    </source>
</evidence>
<dbReference type="Proteomes" id="UP000609879">
    <property type="component" value="Unassembled WGS sequence"/>
</dbReference>
<proteinExistence type="predicted"/>
<dbReference type="PROSITE" id="PS51681">
    <property type="entry name" value="SAM_MT_NNMT_PNMT_TEMT"/>
    <property type="match status" value="1"/>
</dbReference>
<keyword evidence="5" id="KW-1185">Reference proteome</keyword>
<dbReference type="SUPFAM" id="SSF53335">
    <property type="entry name" value="S-adenosyl-L-methionine-dependent methyltransferases"/>
    <property type="match status" value="1"/>
</dbReference>
<sequence length="244" mass="26874">MEMRNRDADWDRWPVDDYVDELYRAVQPDDDAVLVHHSAFYRRFAAGHFGRSLELGAGPNLYPLMLAAAVSREIEAVEPSAASVAYLQRQVRDGADASWEVFYRRCRALQPALPGTLGEALARVRVRRGGAFELAPGSYDLASMHFVAESATESPAEFGELCRAFAGSVRPGGWLVAAFMENMGRYRIGDGPVWPGHPVDSAIVRDVFAPLTDELAIDRVDSVATSDGYETTGMVLLTARRPPR</sequence>
<keyword evidence="1" id="KW-0489">Methyltransferase</keyword>
<reference evidence="4 5" key="1">
    <citation type="submission" date="2021-01" db="EMBL/GenBank/DDBJ databases">
        <title>Whole genome shotgun sequence of Actinoplanes deccanensis NBRC 13994.</title>
        <authorList>
            <person name="Komaki H."/>
            <person name="Tamura T."/>
        </authorList>
    </citation>
    <scope>NUCLEOTIDE SEQUENCE [LARGE SCALE GENOMIC DNA]</scope>
    <source>
        <strain evidence="4 5">NBRC 13994</strain>
    </source>
</reference>
<evidence type="ECO:0008006" key="6">
    <source>
        <dbReference type="Google" id="ProtNLM"/>
    </source>
</evidence>
<evidence type="ECO:0000256" key="1">
    <source>
        <dbReference type="ARBA" id="ARBA00022603"/>
    </source>
</evidence>
<organism evidence="4 5">
    <name type="scientific">Paractinoplanes deccanensis</name>
    <dbReference type="NCBI Taxonomy" id="113561"/>
    <lineage>
        <taxon>Bacteria</taxon>
        <taxon>Bacillati</taxon>
        <taxon>Actinomycetota</taxon>
        <taxon>Actinomycetes</taxon>
        <taxon>Micromonosporales</taxon>
        <taxon>Micromonosporaceae</taxon>
        <taxon>Paractinoplanes</taxon>
    </lineage>
</organism>
<dbReference type="InterPro" id="IPR000940">
    <property type="entry name" value="NNMT_TEMT_trans"/>
</dbReference>
<evidence type="ECO:0000313" key="4">
    <source>
        <dbReference type="EMBL" id="GID74306.1"/>
    </source>
</evidence>
<dbReference type="RefSeq" id="WP_203762404.1">
    <property type="nucleotide sequence ID" value="NZ_BAAABO010000006.1"/>
</dbReference>
<evidence type="ECO:0000256" key="3">
    <source>
        <dbReference type="ARBA" id="ARBA00022691"/>
    </source>
</evidence>
<name>A0ABQ3Y2T2_9ACTN</name>
<dbReference type="EMBL" id="BOMI01000057">
    <property type="protein sequence ID" value="GID74306.1"/>
    <property type="molecule type" value="Genomic_DNA"/>
</dbReference>
<comment type="caution">
    <text evidence="4">The sequence shown here is derived from an EMBL/GenBank/DDBJ whole genome shotgun (WGS) entry which is preliminary data.</text>
</comment>